<evidence type="ECO:0000256" key="5">
    <source>
        <dbReference type="ARBA" id="ARBA00022692"/>
    </source>
</evidence>
<feature type="domain" description="Protein kinase" evidence="20">
    <location>
        <begin position="346"/>
        <end position="622"/>
    </location>
</feature>
<accession>A0A7J9LJ32</accession>
<evidence type="ECO:0000313" key="22">
    <source>
        <dbReference type="EMBL" id="MBA0858667.1"/>
    </source>
</evidence>
<dbReference type="AlphaFoldDB" id="A0A7J9LJ32"/>
<proteinExistence type="predicted"/>
<evidence type="ECO:0000256" key="14">
    <source>
        <dbReference type="ARBA" id="ARBA00023180"/>
    </source>
</evidence>
<dbReference type="EMBL" id="JABFAF010000006">
    <property type="protein sequence ID" value="MBA0858667.1"/>
    <property type="molecule type" value="Genomic_DNA"/>
</dbReference>
<dbReference type="SUPFAM" id="SSF56112">
    <property type="entry name" value="Protein kinase-like (PK-like)"/>
    <property type="match status" value="1"/>
</dbReference>
<evidence type="ECO:0000256" key="11">
    <source>
        <dbReference type="ARBA" id="ARBA00022989"/>
    </source>
</evidence>
<keyword evidence="8 17" id="KW-0547">Nucleotide-binding</keyword>
<dbReference type="GO" id="GO:0005524">
    <property type="term" value="F:ATP binding"/>
    <property type="evidence" value="ECO:0007669"/>
    <property type="project" value="UniProtKB-UniRule"/>
</dbReference>
<feature type="chain" id="PRO_5029796979" evidence="19">
    <location>
        <begin position="26"/>
        <end position="679"/>
    </location>
</feature>
<evidence type="ECO:0000256" key="1">
    <source>
        <dbReference type="ARBA" id="ARBA00004167"/>
    </source>
</evidence>
<dbReference type="FunFam" id="3.30.430.20:FF:000002">
    <property type="entry name" value="Cysteine-rich receptor-like protein kinase 10"/>
    <property type="match status" value="1"/>
</dbReference>
<feature type="binding site" evidence="17">
    <location>
        <position position="374"/>
    </location>
    <ligand>
        <name>ATP</name>
        <dbReference type="ChEBI" id="CHEBI:30616"/>
    </ligand>
</feature>
<evidence type="ECO:0000256" key="4">
    <source>
        <dbReference type="ARBA" id="ARBA00022679"/>
    </source>
</evidence>
<comment type="catalytic activity">
    <reaction evidence="16">
        <text>L-threonyl-[protein] + ATP = O-phospho-L-threonyl-[protein] + ADP + H(+)</text>
        <dbReference type="Rhea" id="RHEA:46608"/>
        <dbReference type="Rhea" id="RHEA-COMP:11060"/>
        <dbReference type="Rhea" id="RHEA-COMP:11605"/>
        <dbReference type="ChEBI" id="CHEBI:15378"/>
        <dbReference type="ChEBI" id="CHEBI:30013"/>
        <dbReference type="ChEBI" id="CHEBI:30616"/>
        <dbReference type="ChEBI" id="CHEBI:61977"/>
        <dbReference type="ChEBI" id="CHEBI:456216"/>
    </reaction>
</comment>
<evidence type="ECO:0000256" key="2">
    <source>
        <dbReference type="ARBA" id="ARBA00022527"/>
    </source>
</evidence>
<keyword evidence="4" id="KW-0808">Transferase</keyword>
<evidence type="ECO:0000259" key="21">
    <source>
        <dbReference type="PROSITE" id="PS51473"/>
    </source>
</evidence>
<comment type="caution">
    <text evidence="22">The sequence shown here is derived from an EMBL/GenBank/DDBJ whole genome shotgun (WGS) entry which is preliminary data.</text>
</comment>
<dbReference type="GO" id="GO:0005886">
    <property type="term" value="C:plasma membrane"/>
    <property type="evidence" value="ECO:0007669"/>
    <property type="project" value="TreeGrafter"/>
</dbReference>
<dbReference type="PROSITE" id="PS50011">
    <property type="entry name" value="PROTEIN_KINASE_DOM"/>
    <property type="match status" value="1"/>
</dbReference>
<dbReference type="FunFam" id="3.30.430.20:FF:000003">
    <property type="entry name" value="Cysteine-rich RLK (RECEPTOR-like protein kinase) 10"/>
    <property type="match status" value="1"/>
</dbReference>
<keyword evidence="23" id="KW-1185">Reference proteome</keyword>
<dbReference type="GO" id="GO:0004674">
    <property type="term" value="F:protein serine/threonine kinase activity"/>
    <property type="evidence" value="ECO:0007669"/>
    <property type="project" value="UniProtKB-KW"/>
</dbReference>
<dbReference type="InterPro" id="IPR017441">
    <property type="entry name" value="Protein_kinase_ATP_BS"/>
</dbReference>
<evidence type="ECO:0000256" key="13">
    <source>
        <dbReference type="ARBA" id="ARBA00023170"/>
    </source>
</evidence>
<dbReference type="Proteomes" id="UP000593576">
    <property type="component" value="Unassembled WGS sequence"/>
</dbReference>
<dbReference type="InterPro" id="IPR008271">
    <property type="entry name" value="Ser/Thr_kinase_AS"/>
</dbReference>
<dbReference type="CDD" id="cd23509">
    <property type="entry name" value="Gnk2-like"/>
    <property type="match status" value="2"/>
</dbReference>
<comment type="subcellular location">
    <subcellularLocation>
        <location evidence="1">Membrane</location>
        <topology evidence="1">Single-pass membrane protein</topology>
    </subcellularLocation>
</comment>
<reference evidence="22 23" key="1">
    <citation type="journal article" date="2019" name="Genome Biol. Evol.">
        <title>Insights into the evolution of the New World diploid cottons (Gossypium, subgenus Houzingenia) based on genome sequencing.</title>
        <authorList>
            <person name="Grover C.E."/>
            <person name="Arick M.A. 2nd"/>
            <person name="Thrash A."/>
            <person name="Conover J.L."/>
            <person name="Sanders W.S."/>
            <person name="Peterson D.G."/>
            <person name="Frelichowski J.E."/>
            <person name="Scheffler J.A."/>
            <person name="Scheffler B.E."/>
            <person name="Wendel J.F."/>
        </authorList>
    </citation>
    <scope>NUCLEOTIDE SEQUENCE [LARGE SCALE GENOMIC DNA]</scope>
    <source>
        <strain evidence="22">1</strain>
        <tissue evidence="22">Leaf</tissue>
    </source>
</reference>
<dbReference type="SMART" id="SM00220">
    <property type="entry name" value="S_TKc"/>
    <property type="match status" value="1"/>
</dbReference>
<dbReference type="GO" id="GO:0006979">
    <property type="term" value="P:response to oxidative stress"/>
    <property type="evidence" value="ECO:0007669"/>
    <property type="project" value="UniProtKB-ARBA"/>
</dbReference>
<evidence type="ECO:0000256" key="7">
    <source>
        <dbReference type="ARBA" id="ARBA00022737"/>
    </source>
</evidence>
<dbReference type="PROSITE" id="PS51473">
    <property type="entry name" value="GNK2"/>
    <property type="match status" value="2"/>
</dbReference>
<keyword evidence="5 18" id="KW-0812">Transmembrane</keyword>
<dbReference type="InterPro" id="IPR000719">
    <property type="entry name" value="Prot_kinase_dom"/>
</dbReference>
<evidence type="ECO:0000256" key="12">
    <source>
        <dbReference type="ARBA" id="ARBA00023136"/>
    </source>
</evidence>
<dbReference type="Pfam" id="PF07714">
    <property type="entry name" value="PK_Tyr_Ser-Thr"/>
    <property type="match status" value="1"/>
</dbReference>
<comment type="catalytic activity">
    <reaction evidence="15">
        <text>L-seryl-[protein] + ATP = O-phospho-L-seryl-[protein] + ADP + H(+)</text>
        <dbReference type="Rhea" id="RHEA:17989"/>
        <dbReference type="Rhea" id="RHEA-COMP:9863"/>
        <dbReference type="Rhea" id="RHEA-COMP:11604"/>
        <dbReference type="ChEBI" id="CHEBI:15378"/>
        <dbReference type="ChEBI" id="CHEBI:29999"/>
        <dbReference type="ChEBI" id="CHEBI:30616"/>
        <dbReference type="ChEBI" id="CHEBI:83421"/>
        <dbReference type="ChEBI" id="CHEBI:456216"/>
    </reaction>
</comment>
<feature type="signal peptide" evidence="19">
    <location>
        <begin position="1"/>
        <end position="25"/>
    </location>
</feature>
<keyword evidence="11 18" id="KW-1133">Transmembrane helix</keyword>
<dbReference type="Gene3D" id="3.30.430.20">
    <property type="entry name" value="Gnk2 domain, C-X8-C-X2-C motif"/>
    <property type="match status" value="2"/>
</dbReference>
<feature type="domain" description="Gnk2-homologous" evidence="21">
    <location>
        <begin position="29"/>
        <end position="132"/>
    </location>
</feature>
<dbReference type="InterPro" id="IPR038408">
    <property type="entry name" value="GNK2_sf"/>
</dbReference>
<keyword evidence="10 17" id="KW-0067">ATP-binding</keyword>
<feature type="transmembrane region" description="Helical" evidence="18">
    <location>
        <begin position="283"/>
        <end position="304"/>
    </location>
</feature>
<evidence type="ECO:0000256" key="8">
    <source>
        <dbReference type="ARBA" id="ARBA00022741"/>
    </source>
</evidence>
<keyword evidence="14" id="KW-0325">Glycoprotein</keyword>
<sequence length="679" mass="75973">MTMDLPWLFLFSSLTIAFFLTNTVAQQEPLNHFCLDRNGNFTRNSTYQANLDRLLSSFTLNTSNENGFYNFSSGQGSNIANALALCRGDVNSSDCFTCINNANDELRNRCPYQREAIIWYDYCMFRYTTRTILGVAETSPSFYMWNVDNVTSTKDAFSQALTSLLNNLTNNASSGTSLGKFSTGSALSPFQAIYALVQCTPDLTKNECSNCLSQAIGKIPQFLDRSRGGRMHMPSCYFRFEIERFYNLTTADTGTIIPSPPSHPPSNDTTTIVNKHNSSRTTIIISISAVAFAVLFISSCMFIISRMRKPKLKPQKHELTEAEDEITNVKSLQYDFNTIRAATDHFSDANKLGQGGFGAVYKGTLAGGKLIAVKRLSSDSRQGDLEFKTEVLLMANLQHRNLVRLQGFCLEGNERLLTYEFVPNGSLDKFLFDPVKHACLNWETRYNIIEGVARGILYLHQDSRLRIIHRDLKASNILLDAKKNPKITDFGMARLCAVDQIQGSTNRIVGTYGYMAPEYAMHGQFSVKSDVFSYGVLVLEILSGQKNRAFHNGSNTEDLLSFAWRNWEAGAALDLVDPNLRDGSRSEVMRCIHIGLLCVQENVAQRPNMGAIVLMLAGHFATLPLPSEPALFMHGNTQSAMQKWDWEDLNSGATKLSQFPNEFPVVSENMVSITEMYPR</sequence>
<keyword evidence="6 19" id="KW-0732">Signal</keyword>
<dbReference type="PROSITE" id="PS00107">
    <property type="entry name" value="PROTEIN_KINASE_ATP"/>
    <property type="match status" value="1"/>
</dbReference>
<dbReference type="Pfam" id="PF01657">
    <property type="entry name" value="Stress-antifung"/>
    <property type="match status" value="2"/>
</dbReference>
<dbReference type="PROSITE" id="PS00108">
    <property type="entry name" value="PROTEIN_KINASE_ST"/>
    <property type="match status" value="1"/>
</dbReference>
<dbReference type="FunFam" id="3.30.200.20:FF:000142">
    <property type="entry name" value="Cysteine-rich receptor-like protein kinase 10"/>
    <property type="match status" value="1"/>
</dbReference>
<dbReference type="InterPro" id="IPR002902">
    <property type="entry name" value="GNK2"/>
</dbReference>
<evidence type="ECO:0000256" key="3">
    <source>
        <dbReference type="ARBA" id="ARBA00022553"/>
    </source>
</evidence>
<evidence type="ECO:0000256" key="19">
    <source>
        <dbReference type="SAM" id="SignalP"/>
    </source>
</evidence>
<keyword evidence="2" id="KW-0723">Serine/threonine-protein kinase</keyword>
<evidence type="ECO:0000256" key="18">
    <source>
        <dbReference type="SAM" id="Phobius"/>
    </source>
</evidence>
<evidence type="ECO:0000256" key="16">
    <source>
        <dbReference type="ARBA" id="ARBA00047951"/>
    </source>
</evidence>
<feature type="domain" description="Gnk2-homologous" evidence="21">
    <location>
        <begin position="138"/>
        <end position="245"/>
    </location>
</feature>
<evidence type="ECO:0000313" key="23">
    <source>
        <dbReference type="Proteomes" id="UP000593576"/>
    </source>
</evidence>
<evidence type="ECO:0000256" key="6">
    <source>
        <dbReference type="ARBA" id="ARBA00022729"/>
    </source>
</evidence>
<keyword evidence="3" id="KW-0597">Phosphoprotein</keyword>
<evidence type="ECO:0000256" key="9">
    <source>
        <dbReference type="ARBA" id="ARBA00022777"/>
    </source>
</evidence>
<dbReference type="OrthoDB" id="4062651at2759"/>
<dbReference type="InterPro" id="IPR001245">
    <property type="entry name" value="Ser-Thr/Tyr_kinase_cat_dom"/>
</dbReference>
<protein>
    <submittedName>
        <fullName evidence="22">Uncharacterized protein</fullName>
    </submittedName>
</protein>
<evidence type="ECO:0000256" key="17">
    <source>
        <dbReference type="PROSITE-ProRule" id="PRU10141"/>
    </source>
</evidence>
<evidence type="ECO:0000256" key="10">
    <source>
        <dbReference type="ARBA" id="ARBA00022840"/>
    </source>
</evidence>
<dbReference type="FunFam" id="1.10.510.10:FF:000129">
    <property type="entry name" value="cysteine-rich receptor-like protein kinase 10"/>
    <property type="match status" value="1"/>
</dbReference>
<keyword evidence="12 18" id="KW-0472">Membrane</keyword>
<keyword evidence="13" id="KW-0675">Receptor</keyword>
<dbReference type="InterPro" id="IPR011009">
    <property type="entry name" value="Kinase-like_dom_sf"/>
</dbReference>
<keyword evidence="9" id="KW-0418">Kinase</keyword>
<dbReference type="Gene3D" id="3.30.200.20">
    <property type="entry name" value="Phosphorylase Kinase, domain 1"/>
    <property type="match status" value="1"/>
</dbReference>
<dbReference type="PANTHER" id="PTHR27002">
    <property type="entry name" value="RECEPTOR-LIKE SERINE/THREONINE-PROTEIN KINASE SD1-8"/>
    <property type="match status" value="1"/>
</dbReference>
<dbReference type="CDD" id="cd14066">
    <property type="entry name" value="STKc_IRAK"/>
    <property type="match status" value="1"/>
</dbReference>
<gene>
    <name evidence="22" type="ORF">Goshw_029540</name>
</gene>
<evidence type="ECO:0000256" key="15">
    <source>
        <dbReference type="ARBA" id="ARBA00047558"/>
    </source>
</evidence>
<name>A0A7J9LJ32_GOSSC</name>
<dbReference type="Gene3D" id="1.10.510.10">
    <property type="entry name" value="Transferase(Phosphotransferase) domain 1"/>
    <property type="match status" value="1"/>
</dbReference>
<evidence type="ECO:0000259" key="20">
    <source>
        <dbReference type="PROSITE" id="PS50011"/>
    </source>
</evidence>
<organism evidence="22 23">
    <name type="scientific">Gossypium schwendimanii</name>
    <name type="common">Cotton</name>
    <dbReference type="NCBI Taxonomy" id="34291"/>
    <lineage>
        <taxon>Eukaryota</taxon>
        <taxon>Viridiplantae</taxon>
        <taxon>Streptophyta</taxon>
        <taxon>Embryophyta</taxon>
        <taxon>Tracheophyta</taxon>
        <taxon>Spermatophyta</taxon>
        <taxon>Magnoliopsida</taxon>
        <taxon>eudicotyledons</taxon>
        <taxon>Gunneridae</taxon>
        <taxon>Pentapetalae</taxon>
        <taxon>rosids</taxon>
        <taxon>malvids</taxon>
        <taxon>Malvales</taxon>
        <taxon>Malvaceae</taxon>
        <taxon>Malvoideae</taxon>
        <taxon>Gossypium</taxon>
    </lineage>
</organism>
<dbReference type="PANTHER" id="PTHR27002:SF980">
    <property type="entry name" value="CYSTEINE-RICH RECEPTOR-LIKE PROTEIN KINASE 10 ISOFORM X1"/>
    <property type="match status" value="1"/>
</dbReference>
<keyword evidence="7" id="KW-0677">Repeat</keyword>